<evidence type="ECO:0000256" key="1">
    <source>
        <dbReference type="SAM" id="MobiDB-lite"/>
    </source>
</evidence>
<dbReference type="EMBL" id="MU006216">
    <property type="protein sequence ID" value="KAF2833243.1"/>
    <property type="molecule type" value="Genomic_DNA"/>
</dbReference>
<evidence type="ECO:0000313" key="3">
    <source>
        <dbReference type="Proteomes" id="UP000799424"/>
    </source>
</evidence>
<organism evidence="2 3">
    <name type="scientific">Ophiobolus disseminans</name>
    <dbReference type="NCBI Taxonomy" id="1469910"/>
    <lineage>
        <taxon>Eukaryota</taxon>
        <taxon>Fungi</taxon>
        <taxon>Dikarya</taxon>
        <taxon>Ascomycota</taxon>
        <taxon>Pezizomycotina</taxon>
        <taxon>Dothideomycetes</taxon>
        <taxon>Pleosporomycetidae</taxon>
        <taxon>Pleosporales</taxon>
        <taxon>Pleosporineae</taxon>
        <taxon>Phaeosphaeriaceae</taxon>
        <taxon>Ophiobolus</taxon>
    </lineage>
</organism>
<feature type="compositionally biased region" description="Basic and acidic residues" evidence="1">
    <location>
        <begin position="222"/>
        <end position="235"/>
    </location>
</feature>
<feature type="compositionally biased region" description="Low complexity" evidence="1">
    <location>
        <begin position="82"/>
        <end position="98"/>
    </location>
</feature>
<feature type="compositionally biased region" description="Polar residues" evidence="1">
    <location>
        <begin position="130"/>
        <end position="139"/>
    </location>
</feature>
<feature type="region of interest" description="Disordered" evidence="1">
    <location>
        <begin position="63"/>
        <end position="142"/>
    </location>
</feature>
<dbReference type="AlphaFoldDB" id="A0A6A7AJE1"/>
<proteinExistence type="predicted"/>
<name>A0A6A7AJE1_9PLEO</name>
<dbReference type="OrthoDB" id="8922241at2759"/>
<keyword evidence="3" id="KW-1185">Reference proteome</keyword>
<feature type="compositionally biased region" description="Polar residues" evidence="1">
    <location>
        <begin position="68"/>
        <end position="81"/>
    </location>
</feature>
<evidence type="ECO:0000313" key="2">
    <source>
        <dbReference type="EMBL" id="KAF2833243.1"/>
    </source>
</evidence>
<gene>
    <name evidence="2" type="ORF">CC86DRAFT_7105</name>
</gene>
<accession>A0A6A7AJE1</accession>
<sequence>MTPVIYELESHPVADLSHHCLSEAAVDNLTLRVPDQTQSKRRNPMQHMFHSRLSPLATPASFSRDFTADSQTPPGMVSGTQSLAPSPVSPATPSSAISKHAQTYGDPLVSPINGPVPSQRTPLQRKPLSPSEQPYTNEGATFEDGASDWASLYQSVRLPPDNYVAMGLGTEWLNEWQLAQGLSPTAARRQNDFDQRSEGNSRAVYPPPVDLLNESSPVRSIRMPERDQSDRQEHHNQHAYVLSHIGSTAYSEPWCESLIQNLSPPIPSAGHTDSDLQWDEPHSSVGLCHSGQGSKWYRKLCRTQVPDTGGAVHQASSTHGASYFLHETNCSASSSQQRVANQEAEDDVHTDDQGSNVMYHTPTILHGANCTIDGSHQHVSMEEVNDESLDFDLVPADSKLPSRPKKVCPHCGQEFTGKYGKGNCARHVRQKHGLVTATIDKVCRVCEHVYNRADAKRKHEWKKHRMLDSRPNKRRKDYSVI</sequence>
<evidence type="ECO:0008006" key="4">
    <source>
        <dbReference type="Google" id="ProtNLM"/>
    </source>
</evidence>
<feature type="region of interest" description="Disordered" evidence="1">
    <location>
        <begin position="191"/>
        <end position="235"/>
    </location>
</feature>
<protein>
    <recommendedName>
        <fullName evidence="4">C2H2-type domain-containing protein</fullName>
    </recommendedName>
</protein>
<reference evidence="2" key="1">
    <citation type="journal article" date="2020" name="Stud. Mycol.">
        <title>101 Dothideomycetes genomes: a test case for predicting lifestyles and emergence of pathogens.</title>
        <authorList>
            <person name="Haridas S."/>
            <person name="Albert R."/>
            <person name="Binder M."/>
            <person name="Bloem J."/>
            <person name="Labutti K."/>
            <person name="Salamov A."/>
            <person name="Andreopoulos B."/>
            <person name="Baker S."/>
            <person name="Barry K."/>
            <person name="Bills G."/>
            <person name="Bluhm B."/>
            <person name="Cannon C."/>
            <person name="Castanera R."/>
            <person name="Culley D."/>
            <person name="Daum C."/>
            <person name="Ezra D."/>
            <person name="Gonzalez J."/>
            <person name="Henrissat B."/>
            <person name="Kuo A."/>
            <person name="Liang C."/>
            <person name="Lipzen A."/>
            <person name="Lutzoni F."/>
            <person name="Magnuson J."/>
            <person name="Mondo S."/>
            <person name="Nolan M."/>
            <person name="Ohm R."/>
            <person name="Pangilinan J."/>
            <person name="Park H.-J."/>
            <person name="Ramirez L."/>
            <person name="Alfaro M."/>
            <person name="Sun H."/>
            <person name="Tritt A."/>
            <person name="Yoshinaga Y."/>
            <person name="Zwiers L.-H."/>
            <person name="Turgeon B."/>
            <person name="Goodwin S."/>
            <person name="Spatafora J."/>
            <person name="Crous P."/>
            <person name="Grigoriev I."/>
        </authorList>
    </citation>
    <scope>NUCLEOTIDE SEQUENCE</scope>
    <source>
        <strain evidence="2">CBS 113818</strain>
    </source>
</reference>
<dbReference type="Proteomes" id="UP000799424">
    <property type="component" value="Unassembled WGS sequence"/>
</dbReference>